<feature type="domain" description="SSD" evidence="8">
    <location>
        <begin position="224"/>
        <end position="358"/>
    </location>
</feature>
<protein>
    <submittedName>
        <fullName evidence="9">MMPL family transporter</fullName>
    </submittedName>
</protein>
<dbReference type="PROSITE" id="PS50156">
    <property type="entry name" value="SSD"/>
    <property type="match status" value="1"/>
</dbReference>
<dbReference type="InterPro" id="IPR000731">
    <property type="entry name" value="SSD"/>
</dbReference>
<dbReference type="PANTHER" id="PTHR33406">
    <property type="entry name" value="MEMBRANE PROTEIN MJ1562-RELATED"/>
    <property type="match status" value="1"/>
</dbReference>
<evidence type="ECO:0000256" key="4">
    <source>
        <dbReference type="ARBA" id="ARBA00022989"/>
    </source>
</evidence>
<feature type="transmembrane region" description="Helical" evidence="7">
    <location>
        <begin position="213"/>
        <end position="246"/>
    </location>
</feature>
<evidence type="ECO:0000256" key="5">
    <source>
        <dbReference type="ARBA" id="ARBA00023136"/>
    </source>
</evidence>
<evidence type="ECO:0000259" key="8">
    <source>
        <dbReference type="PROSITE" id="PS50156"/>
    </source>
</evidence>
<evidence type="ECO:0000256" key="6">
    <source>
        <dbReference type="SAM" id="MobiDB-lite"/>
    </source>
</evidence>
<gene>
    <name evidence="9" type="ORF">SK069_02855</name>
</gene>
<dbReference type="SUPFAM" id="SSF82866">
    <property type="entry name" value="Multidrug efflux transporter AcrB transmembrane domain"/>
    <property type="match status" value="2"/>
</dbReference>
<feature type="transmembrane region" description="Helical" evidence="7">
    <location>
        <begin position="297"/>
        <end position="324"/>
    </location>
</feature>
<dbReference type="Proteomes" id="UP001277761">
    <property type="component" value="Unassembled WGS sequence"/>
</dbReference>
<feature type="transmembrane region" description="Helical" evidence="7">
    <location>
        <begin position="330"/>
        <end position="359"/>
    </location>
</feature>
<organism evidence="9 10">
    <name type="scientific">Patulibacter brassicae</name>
    <dbReference type="NCBI Taxonomy" id="1705717"/>
    <lineage>
        <taxon>Bacteria</taxon>
        <taxon>Bacillati</taxon>
        <taxon>Actinomycetota</taxon>
        <taxon>Thermoleophilia</taxon>
        <taxon>Solirubrobacterales</taxon>
        <taxon>Patulibacteraceae</taxon>
        <taxon>Patulibacter</taxon>
    </lineage>
</organism>
<feature type="transmembrane region" description="Helical" evidence="7">
    <location>
        <begin position="628"/>
        <end position="649"/>
    </location>
</feature>
<dbReference type="RefSeq" id="WP_319952666.1">
    <property type="nucleotide sequence ID" value="NZ_JAXAVX010000001.1"/>
</dbReference>
<dbReference type="InterPro" id="IPR050545">
    <property type="entry name" value="Mycobact_MmpL"/>
</dbReference>
<comment type="subcellular location">
    <subcellularLocation>
        <location evidence="1">Cell membrane</location>
        <topology evidence="1">Multi-pass membrane protein</topology>
    </subcellularLocation>
</comment>
<comment type="caution">
    <text evidence="9">The sequence shown here is derived from an EMBL/GenBank/DDBJ whole genome shotgun (WGS) entry which is preliminary data.</text>
</comment>
<evidence type="ECO:0000256" key="2">
    <source>
        <dbReference type="ARBA" id="ARBA00022475"/>
    </source>
</evidence>
<dbReference type="InterPro" id="IPR004869">
    <property type="entry name" value="MMPL_dom"/>
</dbReference>
<feature type="transmembrane region" description="Helical" evidence="7">
    <location>
        <begin position="405"/>
        <end position="423"/>
    </location>
</feature>
<dbReference type="PROSITE" id="PS00430">
    <property type="entry name" value="TONB_DEPENDENT_REC_1"/>
    <property type="match status" value="1"/>
</dbReference>
<evidence type="ECO:0000313" key="9">
    <source>
        <dbReference type="EMBL" id="MDX8150520.1"/>
    </source>
</evidence>
<dbReference type="Pfam" id="PF03176">
    <property type="entry name" value="MMPL"/>
    <property type="match status" value="2"/>
</dbReference>
<keyword evidence="3 7" id="KW-0812">Transmembrane</keyword>
<feature type="transmembrane region" description="Helical" evidence="7">
    <location>
        <begin position="41"/>
        <end position="59"/>
    </location>
</feature>
<accession>A0ABU4VFD9</accession>
<dbReference type="PANTHER" id="PTHR33406:SF13">
    <property type="entry name" value="MEMBRANE PROTEIN YDFJ"/>
    <property type="match status" value="1"/>
</dbReference>
<evidence type="ECO:0000256" key="3">
    <source>
        <dbReference type="ARBA" id="ARBA00022692"/>
    </source>
</evidence>
<evidence type="ECO:0000256" key="7">
    <source>
        <dbReference type="SAM" id="Phobius"/>
    </source>
</evidence>
<feature type="transmembrane region" description="Helical" evidence="7">
    <location>
        <begin position="258"/>
        <end position="277"/>
    </location>
</feature>
<keyword evidence="10" id="KW-1185">Reference proteome</keyword>
<feature type="transmembrane region" description="Helical" evidence="7">
    <location>
        <begin position="706"/>
        <end position="730"/>
    </location>
</feature>
<dbReference type="EMBL" id="JAXAVX010000001">
    <property type="protein sequence ID" value="MDX8150520.1"/>
    <property type="molecule type" value="Genomic_DNA"/>
</dbReference>
<feature type="transmembrane region" description="Helical" evidence="7">
    <location>
        <begin position="585"/>
        <end position="608"/>
    </location>
</feature>
<feature type="region of interest" description="Disordered" evidence="6">
    <location>
        <begin position="1"/>
        <end position="20"/>
    </location>
</feature>
<dbReference type="Gene3D" id="1.20.1640.10">
    <property type="entry name" value="Multidrug efflux transporter AcrB transmembrane domain"/>
    <property type="match status" value="2"/>
</dbReference>
<keyword evidence="5 7" id="KW-0472">Membrane</keyword>
<evidence type="ECO:0000256" key="1">
    <source>
        <dbReference type="ARBA" id="ARBA00004651"/>
    </source>
</evidence>
<evidence type="ECO:0000313" key="10">
    <source>
        <dbReference type="Proteomes" id="UP001277761"/>
    </source>
</evidence>
<feature type="transmembrane region" description="Helical" evidence="7">
    <location>
        <begin position="561"/>
        <end position="578"/>
    </location>
</feature>
<proteinExistence type="predicted"/>
<keyword evidence="4 7" id="KW-1133">Transmembrane helix</keyword>
<sequence length="774" mass="80306">MSRTRPVSPSGSAPPAAPAGALARLTRSAARGAQRRPKTVLLLWLLLVVGLTAAGSLVGTRSLEGADAGVGESGRAERVLERAGLDDRAAETILVRASTPAAARHAAERVAARLRTVEEVGTVVSGAGPRADSALRTDGGKAVLVQAMLRGDPEDAADHVEPVIAAVDDVRASIPERDATIVQTGVGSVDKAIGDLFEEDLQQAEIFSVPVTLVVLVVAFGALVAALVPLLLGVTAVAGALGAVGLTSQLVPSSDSTASLLVLIGLAVGVDYSLFYIRREREERRRDPTRPRPDAALDAAAATVGRAVLVSGLTVMVALAGLFITGVPDFASMAVGTITVVAIALVGSLTVLPAILALLGDRIDRGRIPLVWRLRARRARRLGVVGVDRPSAWQRVAERVTRRPGAAFLVAVLVLGGLAVPALSMQTAEQGRQGLPADLPAVQALTEVERAFPGAPEHSQIVVTGQRLGDATGRLQQLGDRAREATGGRGPVEVRVSRAGDAAVIEVPMPDHDADGLRAAVERLRSEVAPTVDRVQPGATALVAGAGAGSIDFVDQVNDKLPLVLAFVLGLAFVLLVGTFRSARLALTVIGLNLLSIGAAYGVLTLVFQHTWAEGVLDFTSTGTVSAWLPLMAFVVLFGLSMDYTILVLERVRESRAAGRSPRQAAAEGVGATAGAVTSAAVVMVAVFAIFGTLRFLEMKQMGVGLATAILLDATIVRALALPAALTLLGERGMPVRRARSRARRRAPRGDGLPVADAAWEDRTVLPAADGHAR</sequence>
<dbReference type="InterPro" id="IPR010916">
    <property type="entry name" value="TonB_box_CS"/>
</dbReference>
<feature type="transmembrane region" description="Helical" evidence="7">
    <location>
        <begin position="670"/>
        <end position="694"/>
    </location>
</feature>
<keyword evidence="2" id="KW-1003">Cell membrane</keyword>
<name>A0ABU4VFD9_9ACTN</name>
<reference evidence="9 10" key="1">
    <citation type="submission" date="2023-11" db="EMBL/GenBank/DDBJ databases">
        <authorList>
            <person name="Xu M."/>
            <person name="Jiang T."/>
        </authorList>
    </citation>
    <scope>NUCLEOTIDE SEQUENCE [LARGE SCALE GENOMIC DNA]</scope>
    <source>
        <strain evidence="9 10">SD</strain>
    </source>
</reference>